<proteinExistence type="inferred from homology"/>
<evidence type="ECO:0000256" key="4">
    <source>
        <dbReference type="ARBA" id="ARBA00022900"/>
    </source>
</evidence>
<feature type="signal peptide" evidence="9">
    <location>
        <begin position="1"/>
        <end position="25"/>
    </location>
</feature>
<feature type="region of interest" description="Disordered" evidence="8">
    <location>
        <begin position="315"/>
        <end position="378"/>
    </location>
</feature>
<feature type="compositionally biased region" description="Low complexity" evidence="8">
    <location>
        <begin position="324"/>
        <end position="365"/>
    </location>
</feature>
<keyword evidence="2" id="KW-0964">Secreted</keyword>
<dbReference type="AlphaFoldDB" id="A0A6J1TFI1"/>
<keyword evidence="9" id="KW-0732">Signal</keyword>
<dbReference type="Pfam" id="PF05375">
    <property type="entry name" value="Pacifastin_I"/>
    <property type="match status" value="1"/>
</dbReference>
<dbReference type="PROSITE" id="PS51446">
    <property type="entry name" value="PACIFASTIN"/>
    <property type="match status" value="1"/>
</dbReference>
<evidence type="ECO:0000256" key="7">
    <source>
        <dbReference type="PROSITE-ProRule" id="PRU00776"/>
    </source>
</evidence>
<feature type="compositionally biased region" description="Basic residues" evidence="8">
    <location>
        <begin position="367"/>
        <end position="378"/>
    </location>
</feature>
<organism evidence="11 12">
    <name type="scientific">Frankliniella occidentalis</name>
    <name type="common">Western flower thrips</name>
    <name type="synonym">Euthrips occidentalis</name>
    <dbReference type="NCBI Taxonomy" id="133901"/>
    <lineage>
        <taxon>Eukaryota</taxon>
        <taxon>Metazoa</taxon>
        <taxon>Ecdysozoa</taxon>
        <taxon>Arthropoda</taxon>
        <taxon>Hexapoda</taxon>
        <taxon>Insecta</taxon>
        <taxon>Pterygota</taxon>
        <taxon>Neoptera</taxon>
        <taxon>Paraneoptera</taxon>
        <taxon>Thysanoptera</taxon>
        <taxon>Terebrantia</taxon>
        <taxon>Thripoidea</taxon>
        <taxon>Thripidae</taxon>
        <taxon>Frankliniella</taxon>
    </lineage>
</organism>
<keyword evidence="5 7" id="KW-1015">Disulfide bond</keyword>
<name>A0A6J1TFI1_FRAOC</name>
<dbReference type="GO" id="GO:0005576">
    <property type="term" value="C:extracellular region"/>
    <property type="evidence" value="ECO:0007669"/>
    <property type="project" value="UniProtKB-SubCell"/>
</dbReference>
<evidence type="ECO:0000256" key="5">
    <source>
        <dbReference type="ARBA" id="ARBA00023157"/>
    </source>
</evidence>
<feature type="disulfide bond" evidence="7">
    <location>
        <begin position="263"/>
        <end position="278"/>
    </location>
</feature>
<dbReference type="Proteomes" id="UP000504606">
    <property type="component" value="Unplaced"/>
</dbReference>
<dbReference type="SUPFAM" id="SSF57283">
    <property type="entry name" value="PMP inhibitors"/>
    <property type="match status" value="2"/>
</dbReference>
<dbReference type="OrthoDB" id="6743812at2759"/>
<reference evidence="12" key="2">
    <citation type="submission" date="2025-08" db="UniProtKB">
        <authorList>
            <consortium name="RefSeq"/>
        </authorList>
    </citation>
    <scope>IDENTIFICATION</scope>
    <source>
        <tissue evidence="12">Whole organism</tissue>
    </source>
</reference>
<keyword evidence="4 7" id="KW-0722">Serine protease inhibitor</keyword>
<dbReference type="KEGG" id="foc:113216506"/>
<comment type="subcellular location">
    <subcellularLocation>
        <location evidence="1">Secreted</location>
    </subcellularLocation>
</comment>
<comment type="similarity">
    <text evidence="6 7">Belongs to the protease inhibitor I19 family.</text>
</comment>
<comment type="caution">
    <text evidence="7">Lacks conserved residue(s) required for the propagation of feature annotation.</text>
</comment>
<evidence type="ECO:0000256" key="6">
    <source>
        <dbReference type="ARBA" id="ARBA00029459"/>
    </source>
</evidence>
<evidence type="ECO:0000259" key="10">
    <source>
        <dbReference type="PROSITE" id="PS51446"/>
    </source>
</evidence>
<evidence type="ECO:0000256" key="3">
    <source>
        <dbReference type="ARBA" id="ARBA00022690"/>
    </source>
</evidence>
<feature type="compositionally biased region" description="Low complexity" evidence="8">
    <location>
        <begin position="156"/>
        <end position="176"/>
    </location>
</feature>
<evidence type="ECO:0000256" key="2">
    <source>
        <dbReference type="ARBA" id="ARBA00022525"/>
    </source>
</evidence>
<dbReference type="GeneID" id="113216506"/>
<evidence type="ECO:0000256" key="8">
    <source>
        <dbReference type="SAM" id="MobiDB-lite"/>
    </source>
</evidence>
<dbReference type="GO" id="GO:0004867">
    <property type="term" value="F:serine-type endopeptidase inhibitor activity"/>
    <property type="evidence" value="ECO:0007669"/>
    <property type="project" value="UniProtKB-UniRule"/>
</dbReference>
<feature type="chain" id="PRO_5039432089" evidence="9">
    <location>
        <begin position="26"/>
        <end position="378"/>
    </location>
</feature>
<feature type="disulfide bond" evidence="7">
    <location>
        <begin position="273"/>
        <end position="291"/>
    </location>
</feature>
<feature type="region of interest" description="Disordered" evidence="8">
    <location>
        <begin position="146"/>
        <end position="176"/>
    </location>
</feature>
<keyword evidence="3 7" id="KW-0646">Protease inhibitor</keyword>
<evidence type="ECO:0000313" key="12">
    <source>
        <dbReference type="RefSeq" id="XP_026292038.2"/>
    </source>
</evidence>
<dbReference type="InterPro" id="IPR008037">
    <property type="entry name" value="Pacifastin_dom"/>
</dbReference>
<dbReference type="RefSeq" id="XP_026292038.2">
    <property type="nucleotide sequence ID" value="XM_026436253.2"/>
</dbReference>
<keyword evidence="11" id="KW-1185">Reference proteome</keyword>
<evidence type="ECO:0000256" key="9">
    <source>
        <dbReference type="SAM" id="SignalP"/>
    </source>
</evidence>
<feature type="disulfide bond" evidence="7">
    <location>
        <begin position="276"/>
        <end position="286"/>
    </location>
</feature>
<gene>
    <name evidence="12" type="primary">LOC113216506</name>
</gene>
<dbReference type="InterPro" id="IPR036201">
    <property type="entry name" value="Pacifastin_dom_sf"/>
</dbReference>
<accession>A0A6J1TFI1</accession>
<sequence>MATNTVGAALSLLVLALSSAGFAAANECKSNGRFWDGCNWCWCLNHEVMGCTNMACTGMPYEAWHLDPNNDPTIGPPQRPGMLNYRSGHGRVADPSGWPCQIGSSWLEQGGCVKCNCNRKAIRCRDSGLCLNGELVSNDLARAQMVRRRRDADSDPAAGAAPAPATAAAPVGEPTAAAVETTAAPVAVPTVAPVVTTDTTTAIPAETTAAPAGAGAVDTTDVPAAAVDGTTASPAALDASNTTQAPPSVALPPQNTVVKERSCKSGSTWEEDCNSCWCLDNGRAACTTNSCDQPQPPALPLSVGGVGAAAAALPTSTPAPTPASAPSLAPVDGAAATPTVPAPATSTAAPAPKPEAAAPVATPATGSRRKRRVVLVAT</sequence>
<evidence type="ECO:0000256" key="1">
    <source>
        <dbReference type="ARBA" id="ARBA00004613"/>
    </source>
</evidence>
<feature type="domain" description="Pacifastin" evidence="10">
    <location>
        <begin position="260"/>
        <end position="294"/>
    </location>
</feature>
<evidence type="ECO:0000313" key="11">
    <source>
        <dbReference type="Proteomes" id="UP000504606"/>
    </source>
</evidence>
<reference evidence="12" key="1">
    <citation type="journal article" date="2018" name="Proc. Natl. Acad. Sci. U.S.A.">
        <title>Phylogenomics and the evolution of hemipteroid insects.</title>
        <authorList>
            <person name="Johnson K.P."/>
            <person name="Dietrich C.H."/>
            <person name="Friedrich F."/>
            <person name="Beutel R.G."/>
            <person name="Wipfler B."/>
            <person name="Peters R.S."/>
            <person name="Allen J.M."/>
            <person name="Petersen M."/>
            <person name="Donath A."/>
            <person name="Walden K.K."/>
            <person name="Kozlov A.M."/>
            <person name="Podsiadlowski L."/>
            <person name="Mayer C."/>
            <person name="Meusemann K."/>
            <person name="Vasilikopoulos A."/>
            <person name="Waterhouse R.M."/>
            <person name="Cameron S.L."/>
            <person name="Weirauch C."/>
            <person name="Swanson D.R."/>
            <person name="Percy D.M."/>
            <person name="Hardy N.B."/>
            <person name="Terry I."/>
            <person name="Liu S."/>
            <person name="Zhou X."/>
            <person name="Misof B."/>
            <person name="Robertson H.M."/>
            <person name="Yoshizawa K."/>
        </authorList>
    </citation>
    <scope>NUCLEOTIDE SEQUENCE</scope>
    <source>
        <tissue evidence="12">Whole organism</tissue>
    </source>
</reference>
<protein>
    <submittedName>
        <fullName evidence="12">Angiomotin-like</fullName>
    </submittedName>
</protein>